<reference evidence="1 2" key="1">
    <citation type="journal article" date="2020" name="Front. Microbiol.">
        <title>Phenotypic and Genetic Characterization of the Cheese Ripening Yeast Geotrichum candidum.</title>
        <authorList>
            <person name="Perkins V."/>
            <person name="Vignola S."/>
            <person name="Lessard M.H."/>
            <person name="Plante P.L."/>
            <person name="Corbeil J."/>
            <person name="Dugat-Bony E."/>
            <person name="Frenette M."/>
            <person name="Labrie S."/>
        </authorList>
    </citation>
    <scope>NUCLEOTIDE SEQUENCE [LARGE SCALE GENOMIC DNA]</scope>
    <source>
        <strain evidence="1 2">LMA-1147</strain>
    </source>
</reference>
<evidence type="ECO:0000313" key="2">
    <source>
        <dbReference type="Proteomes" id="UP000744676"/>
    </source>
</evidence>
<keyword evidence="2" id="KW-1185">Reference proteome</keyword>
<evidence type="ECO:0000313" key="1">
    <source>
        <dbReference type="EMBL" id="KAF5101144.1"/>
    </source>
</evidence>
<accession>A0ACB6V872</accession>
<comment type="caution">
    <text evidence="1">The sequence shown here is derived from an EMBL/GenBank/DDBJ whole genome shotgun (WGS) entry which is preliminary data.</text>
</comment>
<dbReference type="Proteomes" id="UP000744676">
    <property type="component" value="Unassembled WGS sequence"/>
</dbReference>
<name>A0ACB6V872_9ASCO</name>
<dbReference type="EMBL" id="QVQA01000014">
    <property type="protein sequence ID" value="KAF5101144.1"/>
    <property type="molecule type" value="Genomic_DNA"/>
</dbReference>
<protein>
    <submittedName>
        <fullName evidence="1">Uncharacterized protein</fullName>
    </submittedName>
</protein>
<organism evidence="1 2">
    <name type="scientific">Geotrichum galactomycetum</name>
    <dbReference type="NCBI Taxonomy" id="27317"/>
    <lineage>
        <taxon>Eukaryota</taxon>
        <taxon>Fungi</taxon>
        <taxon>Dikarya</taxon>
        <taxon>Ascomycota</taxon>
        <taxon>Saccharomycotina</taxon>
        <taxon>Dipodascomycetes</taxon>
        <taxon>Dipodascales</taxon>
        <taxon>Dipodascaceae</taxon>
        <taxon>Geotrichum</taxon>
    </lineage>
</organism>
<proteinExistence type="predicted"/>
<gene>
    <name evidence="1" type="ORF">D0Z00_000990</name>
</gene>
<sequence>MGSFLVVEDSSVTKDVRHDLQARSTVKGALELLKRQMDRNGVLKYELWGAINSKRVSLYDKRRLLDVSSAVFPTKDSYVVDLKTPKLMRLRAIRGQRFNIVIKRQFAFDNRNGTAGMNSGAAESGSRPLPKISFVAKKITSPSKHGGHGIKPEATSAATIKKQKSHKIKLTAGGAAATGSAPAAGTVQPAIPKIKLSTHTSGVPSGAGVTKRKKSGSSGNLPAAVKLNPELLTKSVAVETPVASTGGSSTTGLAVDNPRTGASASTSGTASSTAPNELSSSETNPSQPALPKVKLKLRLN</sequence>